<accession>X1JYL1</accession>
<organism evidence="1">
    <name type="scientific">marine sediment metagenome</name>
    <dbReference type="NCBI Taxonomy" id="412755"/>
    <lineage>
        <taxon>unclassified sequences</taxon>
        <taxon>metagenomes</taxon>
        <taxon>ecological metagenomes</taxon>
    </lineage>
</organism>
<gene>
    <name evidence="1" type="ORF">S03H2_45981</name>
</gene>
<dbReference type="AlphaFoldDB" id="X1JYL1"/>
<reference evidence="1" key="1">
    <citation type="journal article" date="2014" name="Front. Microbiol.">
        <title>High frequency of phylogenetically diverse reductive dehalogenase-homologous genes in deep subseafloor sedimentary metagenomes.</title>
        <authorList>
            <person name="Kawai M."/>
            <person name="Futagami T."/>
            <person name="Toyoda A."/>
            <person name="Takaki Y."/>
            <person name="Nishi S."/>
            <person name="Hori S."/>
            <person name="Arai W."/>
            <person name="Tsubouchi T."/>
            <person name="Morono Y."/>
            <person name="Uchiyama I."/>
            <person name="Ito T."/>
            <person name="Fujiyama A."/>
            <person name="Inagaki F."/>
            <person name="Takami H."/>
        </authorList>
    </citation>
    <scope>NUCLEOTIDE SEQUENCE</scope>
    <source>
        <strain evidence="1">Expedition CK06-06</strain>
    </source>
</reference>
<evidence type="ECO:0000313" key="1">
    <source>
        <dbReference type="EMBL" id="GAH74898.1"/>
    </source>
</evidence>
<name>X1JYL1_9ZZZZ</name>
<sequence length="120" mass="13441">MDISKAKKVVELTRGDRKILITVYEGGQVSSCIEAEAKKYCETCQADDELCQQWIEHLKGKGYQATEIELGGLELEESLPKFLEQREVTVKPEVVAVVEPKMPLEEAKDLASEETAKQVD</sequence>
<comment type="caution">
    <text evidence="1">The sequence shown here is derived from an EMBL/GenBank/DDBJ whole genome shotgun (WGS) entry which is preliminary data.</text>
</comment>
<protein>
    <submittedName>
        <fullName evidence="1">Uncharacterized protein</fullName>
    </submittedName>
</protein>
<dbReference type="EMBL" id="BARU01028836">
    <property type="protein sequence ID" value="GAH74898.1"/>
    <property type="molecule type" value="Genomic_DNA"/>
</dbReference>
<proteinExistence type="predicted"/>